<protein>
    <recommendedName>
        <fullName evidence="4">Patatin</fullName>
    </recommendedName>
</protein>
<evidence type="ECO:0000313" key="3">
    <source>
        <dbReference type="Proteomes" id="UP001189429"/>
    </source>
</evidence>
<organism evidence="2 3">
    <name type="scientific">Prorocentrum cordatum</name>
    <dbReference type="NCBI Taxonomy" id="2364126"/>
    <lineage>
        <taxon>Eukaryota</taxon>
        <taxon>Sar</taxon>
        <taxon>Alveolata</taxon>
        <taxon>Dinophyceae</taxon>
        <taxon>Prorocentrales</taxon>
        <taxon>Prorocentraceae</taxon>
        <taxon>Prorocentrum</taxon>
    </lineage>
</organism>
<dbReference type="InterPro" id="IPR033562">
    <property type="entry name" value="PLPL"/>
</dbReference>
<name>A0ABN9U9A3_9DINO</name>
<evidence type="ECO:0008006" key="4">
    <source>
        <dbReference type="Google" id="ProtNLM"/>
    </source>
</evidence>
<accession>A0ABN9U9A3</accession>
<reference evidence="2" key="1">
    <citation type="submission" date="2023-10" db="EMBL/GenBank/DDBJ databases">
        <authorList>
            <person name="Chen Y."/>
            <person name="Shah S."/>
            <person name="Dougan E. K."/>
            <person name="Thang M."/>
            <person name="Chan C."/>
        </authorList>
    </citation>
    <scope>NUCLEOTIDE SEQUENCE [LARGE SCALE GENOMIC DNA]</scope>
</reference>
<keyword evidence="3" id="KW-1185">Reference proteome</keyword>
<proteinExistence type="predicted"/>
<gene>
    <name evidence="2" type="ORF">PCOR1329_LOCUS46386</name>
</gene>
<evidence type="ECO:0000256" key="1">
    <source>
        <dbReference type="SAM" id="MobiDB-lite"/>
    </source>
</evidence>
<feature type="non-terminal residue" evidence="2">
    <location>
        <position position="1"/>
    </location>
</feature>
<feature type="region of interest" description="Disordered" evidence="1">
    <location>
        <begin position="133"/>
        <end position="155"/>
    </location>
</feature>
<feature type="region of interest" description="Disordered" evidence="1">
    <location>
        <begin position="555"/>
        <end position="608"/>
    </location>
</feature>
<feature type="region of interest" description="Disordered" evidence="1">
    <location>
        <begin position="658"/>
        <end position="690"/>
    </location>
</feature>
<dbReference type="EMBL" id="CAUYUJ010015581">
    <property type="protein sequence ID" value="CAK0855859.1"/>
    <property type="molecule type" value="Genomic_DNA"/>
</dbReference>
<dbReference type="PANTHER" id="PTHR12406:SF7">
    <property type="entry name" value="PATATIN-LIKE PHOSPHOLIPASE DOMAIN-CONTAINING PROTEIN 4"/>
    <property type="match status" value="1"/>
</dbReference>
<dbReference type="SUPFAM" id="SSF52151">
    <property type="entry name" value="FabD/lysophospholipase-like"/>
    <property type="match status" value="1"/>
</dbReference>
<dbReference type="InterPro" id="IPR016035">
    <property type="entry name" value="Acyl_Trfase/lysoPLipase"/>
</dbReference>
<comment type="caution">
    <text evidence="2">The sequence shown here is derived from an EMBL/GenBank/DDBJ whole genome shotgun (WGS) entry which is preliminary data.</text>
</comment>
<dbReference type="PANTHER" id="PTHR12406">
    <property type="entry name" value="CALCIUM-INDEPENDENT PHOSPHOLIPASE A2 IPLA2 -RELATED"/>
    <property type="match status" value="1"/>
</dbReference>
<dbReference type="Proteomes" id="UP001189429">
    <property type="component" value="Unassembled WGS sequence"/>
</dbReference>
<sequence length="690" mass="74815">ATLARAAVEPRTRRDPPGAPAPCMAVFAQCMHNLAGVKESNKKYTGTVEVTNALEEPVTLVFRTTALLLDKAKLHEEKAVQPGATYVYDVGETKHFDFHLQVHSCEGSPTPTWCRVAEATVVRTAGYRLVREDEAPPAAESQKAVAPAAGENKPPRLKANVEQIKAPTRQKTDKLANIKGISFSFSASGWLFMYQLGVAECLQSHGICKNPYVQLSGASGGALTCSTMIYGCSMPLLRDTIKAAAKRVHKDTNQAWNLRRFVVDACCELDIKDGSYKHPAFAEGRVQICFSETEAVKQGYSLSLLTGKVRQNRAHKFEDTSDVVVALLASSTMGISGMPFTMRNAEGKKVKVADSAFTSFLPTVDKYSVKVKPFSDGLGVFGGRTELMTSELVPSVFGLYPAPNYDQDHLYELGYRDAEMWVEDHLESTISRINAAPKQKAPKYRDVPDRPPVSFTCEDDGLAWQEKVKRAVPVEWTDMKNENTFHLHAEAKPFAEGDLAVEVGAEGRSPAVSSVAASVQMMMTRIPSLSRKSADSAAGRREQLHCVVTHSELRWGVEAPTGSQGAQSPPEMGGGAEGSSALLSNGAPAPGQGGTDSHALTELGPRGGAMAIPHIKNVQHKRGSKDVVVETHSKEYVRLTTESDKEAEKWRSAIKLAMEEHRRAAQEQSNCRPEAPSGSPPGPDAGKTRL</sequence>
<evidence type="ECO:0000313" key="2">
    <source>
        <dbReference type="EMBL" id="CAK0855859.1"/>
    </source>
</evidence>